<evidence type="ECO:0000256" key="3">
    <source>
        <dbReference type="ARBA" id="ARBA00022801"/>
    </source>
</evidence>
<dbReference type="Pfam" id="PF00877">
    <property type="entry name" value="NLPC_P60"/>
    <property type="match status" value="1"/>
</dbReference>
<dbReference type="PROSITE" id="PS51935">
    <property type="entry name" value="NLPC_P60"/>
    <property type="match status" value="1"/>
</dbReference>
<sequence>MEDRLKFHDNNRVKRAREIRKRNKRKRRLWMGFLIMLVVIFSIYQLDRKGYFEVIFENSVTYSGTNTYFEPVGTSVKRDDIAKMAQLLINHPYKFGYSEVVKGIPVNPMDAAGFVDWVYYNLSGKILSAQTTSTGPATTRIWDASTPVMESELKVGDIGFYEVPESNRVNHIGIYMGEIDGNKVFIHAGGINYKADGLDEGRIVISYNNSVKRNNKDIYGNKFTPAAESTQFLYYRRPKLDIID</sequence>
<dbReference type="Gene3D" id="3.90.1720.10">
    <property type="entry name" value="endopeptidase domain like (from Nostoc punctiforme)"/>
    <property type="match status" value="1"/>
</dbReference>
<dbReference type="GO" id="GO:0016787">
    <property type="term" value="F:hydrolase activity"/>
    <property type="evidence" value="ECO:0007669"/>
    <property type="project" value="UniProtKB-KW"/>
</dbReference>
<protein>
    <submittedName>
        <fullName evidence="7">Cell wall-associated NlpC family hydrolase</fullName>
    </submittedName>
</protein>
<dbReference type="EMBL" id="JAGGKC010000017">
    <property type="protein sequence ID" value="MBP1919661.1"/>
    <property type="molecule type" value="Genomic_DNA"/>
</dbReference>
<keyword evidence="5" id="KW-0812">Transmembrane</keyword>
<dbReference type="InterPro" id="IPR000064">
    <property type="entry name" value="NLP_P60_dom"/>
</dbReference>
<evidence type="ECO:0000256" key="2">
    <source>
        <dbReference type="ARBA" id="ARBA00022670"/>
    </source>
</evidence>
<proteinExistence type="inferred from homology"/>
<evidence type="ECO:0000313" key="8">
    <source>
        <dbReference type="Proteomes" id="UP001519271"/>
    </source>
</evidence>
<keyword evidence="8" id="KW-1185">Reference proteome</keyword>
<dbReference type="Proteomes" id="UP001519271">
    <property type="component" value="Unassembled WGS sequence"/>
</dbReference>
<evidence type="ECO:0000256" key="1">
    <source>
        <dbReference type="ARBA" id="ARBA00007074"/>
    </source>
</evidence>
<evidence type="ECO:0000256" key="5">
    <source>
        <dbReference type="SAM" id="Phobius"/>
    </source>
</evidence>
<evidence type="ECO:0000313" key="7">
    <source>
        <dbReference type="EMBL" id="MBP1919661.1"/>
    </source>
</evidence>
<feature type="transmembrane region" description="Helical" evidence="5">
    <location>
        <begin position="29"/>
        <end position="46"/>
    </location>
</feature>
<keyword evidence="2" id="KW-0645">Protease</keyword>
<keyword evidence="5" id="KW-1133">Transmembrane helix</keyword>
<organism evidence="7 8">
    <name type="scientific">Youngiibacter multivorans</name>
    <dbReference type="NCBI Taxonomy" id="937251"/>
    <lineage>
        <taxon>Bacteria</taxon>
        <taxon>Bacillati</taxon>
        <taxon>Bacillota</taxon>
        <taxon>Clostridia</taxon>
        <taxon>Eubacteriales</taxon>
        <taxon>Clostridiaceae</taxon>
        <taxon>Youngiibacter</taxon>
    </lineage>
</organism>
<reference evidence="7 8" key="1">
    <citation type="submission" date="2021-03" db="EMBL/GenBank/DDBJ databases">
        <title>Genomic Encyclopedia of Type Strains, Phase IV (KMG-IV): sequencing the most valuable type-strain genomes for metagenomic binning, comparative biology and taxonomic classification.</title>
        <authorList>
            <person name="Goeker M."/>
        </authorList>
    </citation>
    <scope>NUCLEOTIDE SEQUENCE [LARGE SCALE GENOMIC DNA]</scope>
    <source>
        <strain evidence="7 8">DSM 6139</strain>
    </source>
</reference>
<name>A0ABS4G546_9CLOT</name>
<dbReference type="RefSeq" id="WP_209459855.1">
    <property type="nucleotide sequence ID" value="NZ_JAGGKC010000017.1"/>
</dbReference>
<keyword evidence="5" id="KW-0472">Membrane</keyword>
<keyword evidence="4" id="KW-0788">Thiol protease</keyword>
<dbReference type="InterPro" id="IPR038765">
    <property type="entry name" value="Papain-like_cys_pep_sf"/>
</dbReference>
<comment type="caution">
    <text evidence="7">The sequence shown here is derived from an EMBL/GenBank/DDBJ whole genome shotgun (WGS) entry which is preliminary data.</text>
</comment>
<gene>
    <name evidence="7" type="ORF">J2Z34_002151</name>
</gene>
<comment type="similarity">
    <text evidence="1">Belongs to the peptidase C40 family.</text>
</comment>
<dbReference type="SUPFAM" id="SSF54001">
    <property type="entry name" value="Cysteine proteinases"/>
    <property type="match status" value="1"/>
</dbReference>
<feature type="domain" description="NlpC/P60" evidence="6">
    <location>
        <begin position="75"/>
        <end position="215"/>
    </location>
</feature>
<evidence type="ECO:0000256" key="4">
    <source>
        <dbReference type="ARBA" id="ARBA00022807"/>
    </source>
</evidence>
<keyword evidence="3 7" id="KW-0378">Hydrolase</keyword>
<evidence type="ECO:0000259" key="6">
    <source>
        <dbReference type="PROSITE" id="PS51935"/>
    </source>
</evidence>
<accession>A0ABS4G546</accession>